<reference evidence="10 11" key="1">
    <citation type="submission" date="2016-10" db="EMBL/GenBank/DDBJ databases">
        <authorList>
            <person name="de Groot N.N."/>
        </authorList>
    </citation>
    <scope>NUCLEOTIDE SEQUENCE [LARGE SCALE GENOMIC DNA]</scope>
    <source>
        <strain evidence="10 11">HL3</strain>
    </source>
</reference>
<evidence type="ECO:0000313" key="10">
    <source>
        <dbReference type="EMBL" id="SFD33716.1"/>
    </source>
</evidence>
<feature type="domain" description="Sigma-54 factor interaction" evidence="8">
    <location>
        <begin position="142"/>
        <end position="366"/>
    </location>
</feature>
<feature type="modified residue" description="4-aspartylphosphate" evidence="7">
    <location>
        <position position="54"/>
    </location>
</feature>
<dbReference type="Gene3D" id="1.10.10.60">
    <property type="entry name" value="Homeodomain-like"/>
    <property type="match status" value="1"/>
</dbReference>
<dbReference type="InterPro" id="IPR009057">
    <property type="entry name" value="Homeodomain-like_sf"/>
</dbReference>
<dbReference type="GO" id="GO:0043565">
    <property type="term" value="F:sequence-specific DNA binding"/>
    <property type="evidence" value="ECO:0007669"/>
    <property type="project" value="InterPro"/>
</dbReference>
<dbReference type="AlphaFoldDB" id="A0A1I1RHC7"/>
<dbReference type="STRING" id="1123397.SAMN05660831_01463"/>
<keyword evidence="11" id="KW-1185">Reference proteome</keyword>
<keyword evidence="3" id="KW-0067">ATP-binding</keyword>
<organism evidence="10 11">
    <name type="scientific">Thiohalospira halophila DSM 15071</name>
    <dbReference type="NCBI Taxonomy" id="1123397"/>
    <lineage>
        <taxon>Bacteria</taxon>
        <taxon>Pseudomonadati</taxon>
        <taxon>Pseudomonadota</taxon>
        <taxon>Gammaproteobacteria</taxon>
        <taxon>Thiohalospirales</taxon>
        <taxon>Thiohalospiraceae</taxon>
        <taxon>Thiohalospira</taxon>
    </lineage>
</organism>
<keyword evidence="4" id="KW-0902">Two-component regulatory system</keyword>
<dbReference type="PRINTS" id="PR00819">
    <property type="entry name" value="CBXCFQXSUPER"/>
</dbReference>
<dbReference type="InterPro" id="IPR001789">
    <property type="entry name" value="Sig_transdc_resp-reg_receiver"/>
</dbReference>
<dbReference type="Proteomes" id="UP000198611">
    <property type="component" value="Unassembled WGS sequence"/>
</dbReference>
<dbReference type="Pfam" id="PF25601">
    <property type="entry name" value="AAA_lid_14"/>
    <property type="match status" value="1"/>
</dbReference>
<dbReference type="CDD" id="cd00009">
    <property type="entry name" value="AAA"/>
    <property type="match status" value="1"/>
</dbReference>
<name>A0A1I1RHC7_9GAMM</name>
<keyword evidence="1 7" id="KW-0597">Phosphoprotein</keyword>
<dbReference type="GO" id="GO:0000160">
    <property type="term" value="P:phosphorelay signal transduction system"/>
    <property type="evidence" value="ECO:0007669"/>
    <property type="project" value="UniProtKB-KW"/>
</dbReference>
<dbReference type="Gene3D" id="3.40.50.2300">
    <property type="match status" value="1"/>
</dbReference>
<dbReference type="InterPro" id="IPR000641">
    <property type="entry name" value="CbxX/CfxQ"/>
</dbReference>
<dbReference type="Pfam" id="PF02954">
    <property type="entry name" value="HTH_8"/>
    <property type="match status" value="1"/>
</dbReference>
<dbReference type="InterPro" id="IPR027417">
    <property type="entry name" value="P-loop_NTPase"/>
</dbReference>
<dbReference type="SUPFAM" id="SSF52540">
    <property type="entry name" value="P-loop containing nucleoside triphosphate hydrolases"/>
    <property type="match status" value="1"/>
</dbReference>
<evidence type="ECO:0000256" key="6">
    <source>
        <dbReference type="ARBA" id="ARBA00023163"/>
    </source>
</evidence>
<dbReference type="CDD" id="cd17550">
    <property type="entry name" value="REC_NtrX-like"/>
    <property type="match status" value="1"/>
</dbReference>
<dbReference type="InterPro" id="IPR058031">
    <property type="entry name" value="AAA_lid_NorR"/>
</dbReference>
<evidence type="ECO:0000256" key="1">
    <source>
        <dbReference type="ARBA" id="ARBA00022553"/>
    </source>
</evidence>
<dbReference type="PROSITE" id="PS50110">
    <property type="entry name" value="RESPONSE_REGULATORY"/>
    <property type="match status" value="1"/>
</dbReference>
<dbReference type="PROSITE" id="PS50045">
    <property type="entry name" value="SIGMA54_INTERACT_4"/>
    <property type="match status" value="1"/>
</dbReference>
<dbReference type="PANTHER" id="PTHR32071:SF17">
    <property type="entry name" value="TRANSCRIPTIONAL REGULATOR (NTRC FAMILY)"/>
    <property type="match status" value="1"/>
</dbReference>
<dbReference type="PROSITE" id="PS00688">
    <property type="entry name" value="SIGMA54_INTERACT_3"/>
    <property type="match status" value="1"/>
</dbReference>
<keyword evidence="10" id="KW-0238">DNA-binding</keyword>
<dbReference type="GO" id="GO:0005524">
    <property type="term" value="F:ATP binding"/>
    <property type="evidence" value="ECO:0007669"/>
    <property type="project" value="UniProtKB-KW"/>
</dbReference>
<evidence type="ECO:0000256" key="4">
    <source>
        <dbReference type="ARBA" id="ARBA00023012"/>
    </source>
</evidence>
<dbReference type="Pfam" id="PF00158">
    <property type="entry name" value="Sigma54_activat"/>
    <property type="match status" value="1"/>
</dbReference>
<dbReference type="PANTHER" id="PTHR32071">
    <property type="entry name" value="TRANSCRIPTIONAL REGULATORY PROTEIN"/>
    <property type="match status" value="1"/>
</dbReference>
<keyword evidence="6" id="KW-0804">Transcription</keyword>
<sequence length="450" mass="49037">MSTPYILVVDDEPDIRELVRDILTDEGFEVNTAASGAEARASRQRRRPGLILLDIWMPDVDGITLLREWAAEEAEPPPVIMISGHATVESAVEATRLGAWDFLEKPLSLAKLLLTVRRALEAASLRHENQRLRRYGEPLEEPVGRGSAGEALREEGRRVAAVEAPVLLTGEPGTGKRTLARYIHGQGPRAAGPFVEISAATVGGATAAETIFGRETAEGPHYGLLERAAGGTLFLAHVDELSADAQAQLLAALETGRFRRVDGQGEQPLNVRIIAGSQLGEHDLARGGYLRRDLYDHLAGLPLHLPPLRERAEDLPELTAFFADHMAAVEGLPFREFDVAAQNRLRQHPWPGNLRELRNLVQRLAIAGGETAVTAAEVEAALGGETNTPTGIDFDQPLRAAREAFERAYLEHHLKQQGGRVGEVARVAGLERTHLYRKLRALGLQGSRKG</sequence>
<dbReference type="Gene3D" id="1.10.8.60">
    <property type="match status" value="1"/>
</dbReference>
<dbReference type="OrthoDB" id="9804019at2"/>
<evidence type="ECO:0000256" key="7">
    <source>
        <dbReference type="PROSITE-ProRule" id="PRU00169"/>
    </source>
</evidence>
<dbReference type="Gene3D" id="3.40.50.300">
    <property type="entry name" value="P-loop containing nucleotide triphosphate hydrolases"/>
    <property type="match status" value="1"/>
</dbReference>
<dbReference type="RefSeq" id="WP_093428111.1">
    <property type="nucleotide sequence ID" value="NZ_FOMJ01000004.1"/>
</dbReference>
<dbReference type="FunFam" id="3.40.50.2300:FF:000018">
    <property type="entry name" value="DNA-binding transcriptional regulator NtrC"/>
    <property type="match status" value="1"/>
</dbReference>
<dbReference type="GO" id="GO:0006355">
    <property type="term" value="P:regulation of DNA-templated transcription"/>
    <property type="evidence" value="ECO:0007669"/>
    <property type="project" value="InterPro"/>
</dbReference>
<gene>
    <name evidence="10" type="ORF">SAMN05660831_01463</name>
</gene>
<proteinExistence type="predicted"/>
<evidence type="ECO:0000313" key="11">
    <source>
        <dbReference type="Proteomes" id="UP000198611"/>
    </source>
</evidence>
<dbReference type="SUPFAM" id="SSF46689">
    <property type="entry name" value="Homeodomain-like"/>
    <property type="match status" value="1"/>
</dbReference>
<dbReference type="Pfam" id="PF00072">
    <property type="entry name" value="Response_reg"/>
    <property type="match status" value="1"/>
</dbReference>
<evidence type="ECO:0000259" key="9">
    <source>
        <dbReference type="PROSITE" id="PS50110"/>
    </source>
</evidence>
<evidence type="ECO:0000256" key="5">
    <source>
        <dbReference type="ARBA" id="ARBA00023015"/>
    </source>
</evidence>
<dbReference type="SUPFAM" id="SSF52172">
    <property type="entry name" value="CheY-like"/>
    <property type="match status" value="1"/>
</dbReference>
<dbReference type="InterPro" id="IPR002078">
    <property type="entry name" value="Sigma_54_int"/>
</dbReference>
<evidence type="ECO:0000259" key="8">
    <source>
        <dbReference type="PROSITE" id="PS50045"/>
    </source>
</evidence>
<accession>A0A1I1RHC7</accession>
<keyword evidence="5" id="KW-0805">Transcription regulation</keyword>
<protein>
    <submittedName>
        <fullName evidence="10">DNA-binding transcriptional response regulator, NtrC family, contains REC, AAA-type ATPase, and a Fis-type DNA-binding domains</fullName>
    </submittedName>
</protein>
<dbReference type="InterPro" id="IPR011006">
    <property type="entry name" value="CheY-like_superfamily"/>
</dbReference>
<dbReference type="InterPro" id="IPR025944">
    <property type="entry name" value="Sigma_54_int_dom_CS"/>
</dbReference>
<evidence type="ECO:0000256" key="3">
    <source>
        <dbReference type="ARBA" id="ARBA00022840"/>
    </source>
</evidence>
<evidence type="ECO:0000256" key="2">
    <source>
        <dbReference type="ARBA" id="ARBA00022741"/>
    </source>
</evidence>
<feature type="domain" description="Response regulatory" evidence="9">
    <location>
        <begin position="5"/>
        <end position="120"/>
    </location>
</feature>
<keyword evidence="2" id="KW-0547">Nucleotide-binding</keyword>
<dbReference type="InterPro" id="IPR002197">
    <property type="entry name" value="HTH_Fis"/>
</dbReference>
<dbReference type="SMART" id="SM00448">
    <property type="entry name" value="REC"/>
    <property type="match status" value="1"/>
</dbReference>
<dbReference type="EMBL" id="FOMJ01000004">
    <property type="protein sequence ID" value="SFD33716.1"/>
    <property type="molecule type" value="Genomic_DNA"/>
</dbReference>